<dbReference type="Proteomes" id="UP000007076">
    <property type="component" value="Chromosome"/>
</dbReference>
<dbReference type="Gene3D" id="3.40.50.360">
    <property type="match status" value="1"/>
</dbReference>
<dbReference type="STRING" id="452652.KSE_58860"/>
<accession>E4N0H2</accession>
<dbReference type="eggNOG" id="COG0655">
    <property type="taxonomic scope" value="Bacteria"/>
</dbReference>
<gene>
    <name evidence="2" type="ordered locus">KSE_58860</name>
</gene>
<evidence type="ECO:0000259" key="1">
    <source>
        <dbReference type="PROSITE" id="PS50902"/>
    </source>
</evidence>
<dbReference type="EMBL" id="AP010968">
    <property type="protein sequence ID" value="BAJ31656.1"/>
    <property type="molecule type" value="Genomic_DNA"/>
</dbReference>
<organism evidence="2 3">
    <name type="scientific">Kitasatospora setae (strain ATCC 33774 / DSM 43861 / JCM 3304 / KCC A-0304 / NBRC 14216 / KM-6054)</name>
    <name type="common">Streptomyces setae</name>
    <dbReference type="NCBI Taxonomy" id="452652"/>
    <lineage>
        <taxon>Bacteria</taxon>
        <taxon>Bacillati</taxon>
        <taxon>Actinomycetota</taxon>
        <taxon>Actinomycetes</taxon>
        <taxon>Kitasatosporales</taxon>
        <taxon>Streptomycetaceae</taxon>
        <taxon>Kitasatospora</taxon>
    </lineage>
</organism>
<feature type="domain" description="Flavodoxin-like" evidence="1">
    <location>
        <begin position="4"/>
        <end position="193"/>
    </location>
</feature>
<dbReference type="PATRIC" id="fig|452652.3.peg.5892"/>
<sequence length="204" mass="20875">MTNIAVIYYSSTGSTFRLAAAAAEAAEKAGAEVRLRRIAEIAPDAAASRREGAEGFAAETADVPVAELADLEWADGILFGTPVHFGLAAPQLMHFINGTSKLSIEGKLLNKAVSAFAAGSAAHGGQVSAILALHNALTHWGAPIVATGSTEPVLFKPNNGNPYGASAVVGANPGVVADENLEAAAFQARRTLEVASVLKTLDGR</sequence>
<dbReference type="RefSeq" id="WP_014138953.1">
    <property type="nucleotide sequence ID" value="NC_016109.1"/>
</dbReference>
<keyword evidence="3" id="KW-1185">Reference proteome</keyword>
<dbReference type="KEGG" id="ksk:KSE_58860"/>
<dbReference type="PROSITE" id="PS50902">
    <property type="entry name" value="FLAVODOXIN_LIKE"/>
    <property type="match status" value="1"/>
</dbReference>
<protein>
    <submittedName>
        <fullName evidence="2">Putative oxidoreductase</fullName>
    </submittedName>
</protein>
<evidence type="ECO:0000313" key="3">
    <source>
        <dbReference type="Proteomes" id="UP000007076"/>
    </source>
</evidence>
<proteinExistence type="predicted"/>
<dbReference type="GO" id="GO:0016020">
    <property type="term" value="C:membrane"/>
    <property type="evidence" value="ECO:0007669"/>
    <property type="project" value="TreeGrafter"/>
</dbReference>
<name>E4N0H2_KITSK</name>
<dbReference type="PANTHER" id="PTHR30546">
    <property type="entry name" value="FLAVODOXIN-RELATED PROTEIN WRBA-RELATED"/>
    <property type="match status" value="1"/>
</dbReference>
<evidence type="ECO:0000313" key="2">
    <source>
        <dbReference type="EMBL" id="BAJ31656.1"/>
    </source>
</evidence>
<dbReference type="InterPro" id="IPR008254">
    <property type="entry name" value="Flavodoxin/NO_synth"/>
</dbReference>
<dbReference type="HOGENOM" id="CLU_051402_0_2_11"/>
<dbReference type="InterPro" id="IPR029039">
    <property type="entry name" value="Flavoprotein-like_sf"/>
</dbReference>
<dbReference type="Pfam" id="PF03358">
    <property type="entry name" value="FMN_red"/>
    <property type="match status" value="1"/>
</dbReference>
<reference evidence="2 3" key="1">
    <citation type="journal article" date="2010" name="DNA Res.">
        <title>Genome sequence of Kitasatospora setae NBRC 14216T: an evolutionary snapshot of the family Streptomycetaceae.</title>
        <authorList>
            <person name="Ichikawa N."/>
            <person name="Oguchi A."/>
            <person name="Ikeda H."/>
            <person name="Ishikawa J."/>
            <person name="Kitani S."/>
            <person name="Watanabe Y."/>
            <person name="Nakamura S."/>
            <person name="Katano Y."/>
            <person name="Kishi E."/>
            <person name="Sasagawa M."/>
            <person name="Ankai A."/>
            <person name="Fukui S."/>
            <person name="Hashimoto Y."/>
            <person name="Kamata S."/>
            <person name="Otoguro M."/>
            <person name="Tanikawa S."/>
            <person name="Nihira T."/>
            <person name="Horinouchi S."/>
            <person name="Ohnishi Y."/>
            <person name="Hayakawa M."/>
            <person name="Kuzuyama T."/>
            <person name="Arisawa A."/>
            <person name="Nomoto F."/>
            <person name="Miura H."/>
            <person name="Takahashi Y."/>
            <person name="Fujita N."/>
        </authorList>
    </citation>
    <scope>NUCLEOTIDE SEQUENCE [LARGE SCALE GENOMIC DNA]</scope>
    <source>
        <strain evidence="3">ATCC 33774 / DSM 43861 / JCM 3304 / KCC A-0304 / NBRC 14216 / KM-6054</strain>
    </source>
</reference>
<dbReference type="PANTHER" id="PTHR30546:SF23">
    <property type="entry name" value="FLAVOPROTEIN-LIKE PROTEIN YCP4-RELATED"/>
    <property type="match status" value="1"/>
</dbReference>
<dbReference type="InterPro" id="IPR005025">
    <property type="entry name" value="FMN_Rdtase-like_dom"/>
</dbReference>
<dbReference type="GO" id="GO:0003955">
    <property type="term" value="F:NAD(P)H dehydrogenase (quinone) activity"/>
    <property type="evidence" value="ECO:0007669"/>
    <property type="project" value="TreeGrafter"/>
</dbReference>
<dbReference type="SUPFAM" id="SSF52218">
    <property type="entry name" value="Flavoproteins"/>
    <property type="match status" value="1"/>
</dbReference>
<dbReference type="AlphaFoldDB" id="E4N0H2"/>
<dbReference type="GO" id="GO:0010181">
    <property type="term" value="F:FMN binding"/>
    <property type="evidence" value="ECO:0007669"/>
    <property type="project" value="InterPro"/>
</dbReference>